<evidence type="ECO:0000313" key="2">
    <source>
        <dbReference type="EMBL" id="TDD55628.1"/>
    </source>
</evidence>
<keyword evidence="3" id="KW-1185">Reference proteome</keyword>
<feature type="region of interest" description="Disordered" evidence="1">
    <location>
        <begin position="1"/>
        <end position="32"/>
    </location>
</feature>
<dbReference type="Proteomes" id="UP000294947">
    <property type="component" value="Unassembled WGS sequence"/>
</dbReference>
<reference evidence="2 3" key="1">
    <citation type="submission" date="2019-03" db="EMBL/GenBank/DDBJ databases">
        <title>Draft genome sequences of novel Actinobacteria.</title>
        <authorList>
            <person name="Sahin N."/>
            <person name="Ay H."/>
            <person name="Saygin H."/>
        </authorList>
    </citation>
    <scope>NUCLEOTIDE SEQUENCE [LARGE SCALE GENOMIC DNA]</scope>
    <source>
        <strain evidence="2 3">7K502</strain>
    </source>
</reference>
<dbReference type="NCBIfam" id="NF042914">
    <property type="entry name" value="SAV915_dom"/>
    <property type="match status" value="1"/>
</dbReference>
<accession>A0A4R4ZB87</accession>
<comment type="caution">
    <text evidence="2">The sequence shown here is derived from an EMBL/GenBank/DDBJ whole genome shotgun (WGS) entry which is preliminary data.</text>
</comment>
<sequence>MSFSRTDSYRPQVAPPVLGPEYSGQESGDGPERLYVPVQQVAADRSEAGVALRRLPDGRLALLVYSSAELLAECCGEQQSWIAIRTGDLHEVRHRCAADLVIWDAPLPAELRERGAA</sequence>
<gene>
    <name evidence="2" type="ORF">E1288_04100</name>
</gene>
<dbReference type="InterPro" id="IPR049975">
    <property type="entry name" value="SAV_915-like_dom"/>
</dbReference>
<proteinExistence type="predicted"/>
<protein>
    <recommendedName>
        <fullName evidence="4">SseB protein N-terminal domain-containing protein</fullName>
    </recommendedName>
</protein>
<name>A0A4R4ZB87_9PSEU</name>
<evidence type="ECO:0000313" key="3">
    <source>
        <dbReference type="Proteomes" id="UP000294947"/>
    </source>
</evidence>
<evidence type="ECO:0000256" key="1">
    <source>
        <dbReference type="SAM" id="MobiDB-lite"/>
    </source>
</evidence>
<organism evidence="2 3">
    <name type="scientific">Saccharopolyspora elongata</name>
    <dbReference type="NCBI Taxonomy" id="2530387"/>
    <lineage>
        <taxon>Bacteria</taxon>
        <taxon>Bacillati</taxon>
        <taxon>Actinomycetota</taxon>
        <taxon>Actinomycetes</taxon>
        <taxon>Pseudonocardiales</taxon>
        <taxon>Pseudonocardiaceae</taxon>
        <taxon>Saccharopolyspora</taxon>
    </lineage>
</organism>
<evidence type="ECO:0008006" key="4">
    <source>
        <dbReference type="Google" id="ProtNLM"/>
    </source>
</evidence>
<dbReference type="RefSeq" id="WP_132480896.1">
    <property type="nucleotide sequence ID" value="NZ_SMKW01000003.1"/>
</dbReference>
<dbReference type="EMBL" id="SMKW01000003">
    <property type="protein sequence ID" value="TDD55628.1"/>
    <property type="molecule type" value="Genomic_DNA"/>
</dbReference>
<dbReference type="AlphaFoldDB" id="A0A4R4ZB87"/>
<dbReference type="OrthoDB" id="4464824at2"/>